<evidence type="ECO:0000256" key="6">
    <source>
        <dbReference type="ARBA" id="ARBA00022989"/>
    </source>
</evidence>
<dbReference type="PANTHER" id="PTHR36838:SF1">
    <property type="entry name" value="SLR1864 PROTEIN"/>
    <property type="match status" value="1"/>
</dbReference>
<feature type="transmembrane region" description="Helical" evidence="8">
    <location>
        <begin position="164"/>
        <end position="184"/>
    </location>
</feature>
<dbReference type="Pfam" id="PF03547">
    <property type="entry name" value="Mem_trans"/>
    <property type="match status" value="1"/>
</dbReference>
<evidence type="ECO:0008006" key="11">
    <source>
        <dbReference type="Google" id="ProtNLM"/>
    </source>
</evidence>
<dbReference type="AlphaFoldDB" id="A0A1W1V009"/>
<evidence type="ECO:0000256" key="4">
    <source>
        <dbReference type="ARBA" id="ARBA00022475"/>
    </source>
</evidence>
<dbReference type="GO" id="GO:0055085">
    <property type="term" value="P:transmembrane transport"/>
    <property type="evidence" value="ECO:0007669"/>
    <property type="project" value="InterPro"/>
</dbReference>
<dbReference type="OrthoDB" id="9798064at2"/>
<feature type="transmembrane region" description="Helical" evidence="8">
    <location>
        <begin position="6"/>
        <end position="29"/>
    </location>
</feature>
<dbReference type="EMBL" id="FWWR01000009">
    <property type="protein sequence ID" value="SMB86679.1"/>
    <property type="molecule type" value="Genomic_DNA"/>
</dbReference>
<evidence type="ECO:0000313" key="9">
    <source>
        <dbReference type="EMBL" id="SMB86679.1"/>
    </source>
</evidence>
<evidence type="ECO:0000313" key="10">
    <source>
        <dbReference type="Proteomes" id="UP000192368"/>
    </source>
</evidence>
<keyword evidence="10" id="KW-1185">Reference proteome</keyword>
<keyword evidence="6 8" id="KW-1133">Transmembrane helix</keyword>
<keyword evidence="5 8" id="KW-0812">Transmembrane</keyword>
<comment type="similarity">
    <text evidence="2">Belongs to the auxin efflux carrier (TC 2.A.69) family.</text>
</comment>
<feature type="transmembrane region" description="Helical" evidence="8">
    <location>
        <begin position="196"/>
        <end position="215"/>
    </location>
</feature>
<proteinExistence type="inferred from homology"/>
<feature type="transmembrane region" description="Helical" evidence="8">
    <location>
        <begin position="132"/>
        <end position="152"/>
    </location>
</feature>
<evidence type="ECO:0000256" key="2">
    <source>
        <dbReference type="ARBA" id="ARBA00010145"/>
    </source>
</evidence>
<dbReference type="GO" id="GO:0005886">
    <property type="term" value="C:plasma membrane"/>
    <property type="evidence" value="ECO:0007669"/>
    <property type="project" value="UniProtKB-SubCell"/>
</dbReference>
<evidence type="ECO:0000256" key="8">
    <source>
        <dbReference type="SAM" id="Phobius"/>
    </source>
</evidence>
<gene>
    <name evidence="9" type="ORF">SAMN00017477_0935</name>
</gene>
<feature type="transmembrane region" description="Helical" evidence="8">
    <location>
        <begin position="294"/>
        <end position="314"/>
    </location>
</feature>
<dbReference type="Proteomes" id="UP000192368">
    <property type="component" value="Unassembled WGS sequence"/>
</dbReference>
<dbReference type="InterPro" id="IPR004776">
    <property type="entry name" value="Mem_transp_PIN-like"/>
</dbReference>
<dbReference type="InterPro" id="IPR038770">
    <property type="entry name" value="Na+/solute_symporter_sf"/>
</dbReference>
<dbReference type="RefSeq" id="WP_084230566.1">
    <property type="nucleotide sequence ID" value="NZ_FWWR01000009.1"/>
</dbReference>
<accession>A0A1W1V009</accession>
<evidence type="ECO:0000256" key="3">
    <source>
        <dbReference type="ARBA" id="ARBA00022448"/>
    </source>
</evidence>
<dbReference type="STRING" id="573058.SAMN00017477_0935"/>
<evidence type="ECO:0000256" key="1">
    <source>
        <dbReference type="ARBA" id="ARBA00004651"/>
    </source>
</evidence>
<evidence type="ECO:0000256" key="5">
    <source>
        <dbReference type="ARBA" id="ARBA00022692"/>
    </source>
</evidence>
<sequence length="315" mass="34436">MLAFLTSVVSILPIIFLIIIGYLMQKFGWFEDSFANNISKLIMNIALPSSVFMSVMKYLTVDLLMDLSNGFIYTGSALILSFVAGYIFSKLLKVRVGRRGAFINMFAISNTIFIGIPLNMALFGDKGLPYFLIYYIPNIIATWTIGAIIIANDTTEKKDTTIQWRKLIPIPFTGIIFGTIFLIFNIPVPTVMSSTLTYLGNMVTPLSLIYIGIISAKSDFKSVKFDLDTVVALAGRFIISPMIVYLLVKTGTALGGGVSGMEYQIYMVQSATAGAAVTPILVNEAKGDVEYATGIITISMMLCIIVVPLLTAIII</sequence>
<protein>
    <recommendedName>
        <fullName evidence="11">Malate permease</fullName>
    </recommendedName>
</protein>
<feature type="transmembrane region" description="Helical" evidence="8">
    <location>
        <begin position="101"/>
        <end position="120"/>
    </location>
</feature>
<dbReference type="Gene3D" id="1.20.1530.20">
    <property type="match status" value="1"/>
</dbReference>
<feature type="transmembrane region" description="Helical" evidence="8">
    <location>
        <begin position="71"/>
        <end position="89"/>
    </location>
</feature>
<comment type="subcellular location">
    <subcellularLocation>
        <location evidence="1">Cell membrane</location>
        <topology evidence="1">Multi-pass membrane protein</topology>
    </subcellularLocation>
</comment>
<reference evidence="10" key="1">
    <citation type="submission" date="2017-04" db="EMBL/GenBank/DDBJ databases">
        <authorList>
            <person name="Varghese N."/>
            <person name="Submissions S."/>
        </authorList>
    </citation>
    <scope>NUCLEOTIDE SEQUENCE [LARGE SCALE GENOMIC DNA]</scope>
    <source>
        <strain evidence="10">DSM 20463</strain>
    </source>
</reference>
<feature type="transmembrane region" description="Helical" evidence="8">
    <location>
        <begin position="227"/>
        <end position="248"/>
    </location>
</feature>
<organism evidence="9 10">
    <name type="scientific">Peptoniphilus asaccharolyticus DSM 20463</name>
    <dbReference type="NCBI Taxonomy" id="573058"/>
    <lineage>
        <taxon>Bacteria</taxon>
        <taxon>Bacillati</taxon>
        <taxon>Bacillota</taxon>
        <taxon>Tissierellia</taxon>
        <taxon>Tissierellales</taxon>
        <taxon>Peptoniphilaceae</taxon>
        <taxon>Peptoniphilus</taxon>
    </lineage>
</organism>
<name>A0A1W1V009_PEPAS</name>
<dbReference type="PANTHER" id="PTHR36838">
    <property type="entry name" value="AUXIN EFFLUX CARRIER FAMILY PROTEIN"/>
    <property type="match status" value="1"/>
</dbReference>
<keyword evidence="3" id="KW-0813">Transport</keyword>
<keyword evidence="7 8" id="KW-0472">Membrane</keyword>
<evidence type="ECO:0000256" key="7">
    <source>
        <dbReference type="ARBA" id="ARBA00023136"/>
    </source>
</evidence>
<keyword evidence="4" id="KW-1003">Cell membrane</keyword>
<feature type="transmembrane region" description="Helical" evidence="8">
    <location>
        <begin position="263"/>
        <end position="282"/>
    </location>
</feature>